<name>A0A9X1WTA2_9BACL</name>
<dbReference type="Proteomes" id="UP001139347">
    <property type="component" value="Unassembled WGS sequence"/>
</dbReference>
<dbReference type="AlphaFoldDB" id="A0A9X1WTA2"/>
<proteinExistence type="predicted"/>
<evidence type="ECO:0000313" key="1">
    <source>
        <dbReference type="EMBL" id="MCJ8013198.1"/>
    </source>
</evidence>
<gene>
    <name evidence="1" type="ORF">MUG84_15810</name>
</gene>
<organism evidence="1 2">
    <name type="scientific">Paenibacillus mangrovi</name>
    <dbReference type="NCBI Taxonomy" id="2931978"/>
    <lineage>
        <taxon>Bacteria</taxon>
        <taxon>Bacillati</taxon>
        <taxon>Bacillota</taxon>
        <taxon>Bacilli</taxon>
        <taxon>Bacillales</taxon>
        <taxon>Paenibacillaceae</taxon>
        <taxon>Paenibacillus</taxon>
    </lineage>
</organism>
<evidence type="ECO:0000313" key="2">
    <source>
        <dbReference type="Proteomes" id="UP001139347"/>
    </source>
</evidence>
<accession>A0A9X1WTA2</accession>
<dbReference type="EMBL" id="JALIRP010000006">
    <property type="protein sequence ID" value="MCJ8013198.1"/>
    <property type="molecule type" value="Genomic_DNA"/>
</dbReference>
<keyword evidence="2" id="KW-1185">Reference proteome</keyword>
<comment type="caution">
    <text evidence="1">The sequence shown here is derived from an EMBL/GenBank/DDBJ whole genome shotgun (WGS) entry which is preliminary data.</text>
</comment>
<dbReference type="RefSeq" id="WP_244726338.1">
    <property type="nucleotide sequence ID" value="NZ_JALIRP010000006.1"/>
</dbReference>
<protein>
    <submittedName>
        <fullName evidence="1">Uncharacterized protein</fullName>
    </submittedName>
</protein>
<sequence length="87" mass="10581">MNPSWIAINIDEFEESAISFTYGDLFPTMRYQDNKPYRRQVYTKQEIIKVIEEFEMPQEWNRNGDKGPERYIEVQVWDDAVIQRYLP</sequence>
<reference evidence="1" key="1">
    <citation type="submission" date="2022-04" db="EMBL/GenBank/DDBJ databases">
        <title>Paenibacillus mangrovi sp. nov., a novel endophytic bacterium isolated from bark of Kandelia candel.</title>
        <authorList>
            <person name="Tuo L."/>
        </authorList>
    </citation>
    <scope>NUCLEOTIDE SEQUENCE</scope>
    <source>
        <strain evidence="1">KQZ6P-2</strain>
    </source>
</reference>